<dbReference type="PROSITE" id="PS00927">
    <property type="entry name" value="TREHALASE_1"/>
    <property type="match status" value="1"/>
</dbReference>
<keyword evidence="5 7" id="KW-0378">Hydrolase</keyword>
<gene>
    <name evidence="9" type="ORF">g.34701</name>
</gene>
<proteinExistence type="inferred from homology"/>
<dbReference type="InterPro" id="IPR008928">
    <property type="entry name" value="6-hairpin_glycosidase_sf"/>
</dbReference>
<evidence type="ECO:0000256" key="6">
    <source>
        <dbReference type="ARBA" id="ARBA00023295"/>
    </source>
</evidence>
<evidence type="ECO:0000256" key="3">
    <source>
        <dbReference type="ARBA" id="ARBA00012757"/>
    </source>
</evidence>
<dbReference type="Pfam" id="PF01204">
    <property type="entry name" value="Trehalase"/>
    <property type="match status" value="1"/>
</dbReference>
<keyword evidence="6 7" id="KW-0326">Glycosidase</keyword>
<dbReference type="PROSITE" id="PS00928">
    <property type="entry name" value="TREHALASE_2"/>
    <property type="match status" value="1"/>
</dbReference>
<dbReference type="PANTHER" id="PTHR23403:SF1">
    <property type="entry name" value="TREHALASE"/>
    <property type="match status" value="1"/>
</dbReference>
<dbReference type="SUPFAM" id="SSF48208">
    <property type="entry name" value="Six-hairpin glycosidases"/>
    <property type="match status" value="1"/>
</dbReference>
<dbReference type="GO" id="GO:0005993">
    <property type="term" value="P:trehalose catabolic process"/>
    <property type="evidence" value="ECO:0007669"/>
    <property type="project" value="TreeGrafter"/>
</dbReference>
<dbReference type="PANTHER" id="PTHR23403">
    <property type="entry name" value="TREHALASE"/>
    <property type="match status" value="1"/>
</dbReference>
<comment type="similarity">
    <text evidence="2 7">Belongs to the glycosyl hydrolase 37 family.</text>
</comment>
<dbReference type="PRINTS" id="PR00744">
    <property type="entry name" value="GLHYDRLASE37"/>
</dbReference>
<keyword evidence="8" id="KW-0175">Coiled coil</keyword>
<comment type="catalytic activity">
    <reaction evidence="1 7">
        <text>alpha,alpha-trehalose + H2O = alpha-D-glucose + beta-D-glucose</text>
        <dbReference type="Rhea" id="RHEA:32675"/>
        <dbReference type="ChEBI" id="CHEBI:15377"/>
        <dbReference type="ChEBI" id="CHEBI:15903"/>
        <dbReference type="ChEBI" id="CHEBI:16551"/>
        <dbReference type="ChEBI" id="CHEBI:17925"/>
        <dbReference type="EC" id="3.2.1.28"/>
    </reaction>
</comment>
<evidence type="ECO:0000256" key="8">
    <source>
        <dbReference type="SAM" id="Coils"/>
    </source>
</evidence>
<evidence type="ECO:0000256" key="5">
    <source>
        <dbReference type="ARBA" id="ARBA00022801"/>
    </source>
</evidence>
<dbReference type="InterPro" id="IPR018232">
    <property type="entry name" value="Glyco_hydro_37_CS"/>
</dbReference>
<reference evidence="9" key="1">
    <citation type="submission" date="2015-11" db="EMBL/GenBank/DDBJ databases">
        <title>De novo transcriptome assembly of four potential Pierce s Disease insect vectors from Arizona vineyards.</title>
        <authorList>
            <person name="Tassone E.E."/>
        </authorList>
    </citation>
    <scope>NUCLEOTIDE SEQUENCE</scope>
</reference>
<name>A0A1B6FGD8_9HEMI</name>
<sequence>MIYLICCEVPVADFKEKRIHSHLTRNVYCHGVLLHDVQMARLYPDSKTFVDMKLKYSEDEVVSKYEELRKQFGDKTPPRDKIQQFVEENFENGDELEEWTPTDFNPKPSLVDRVTDPLLKTWVEQLNQIFLTLSRKVKADVKVNPGLYSLLYVPNGFIVPGGRFRELYYWDTYWIINGLLLCDMATTARGVIENFFYLIRNYHIIPNGSRKYYLQRSQPPLLIPMVELYYKYTKDLEFIKQNIEVLEEEFNFWMNNRMVRLKKNNVCYKLARYYCPSSGPRPESYWEDYSTAENLPSQEQKEELYVSLKSAAESGLDFSTRWFIKDGTNNGNLSDIDTPHIVPVDLNAFLQNNAQILSSLYAEIGNVAKSTHYKHRATKLLQAIEAILWREDRGMWLDYDLKNLKSRDYFYMSNFAPLWTGSYTKSKEELSKRVIHYLNESKVGEYVGGIPTSLYASGEQWDFPNAWPPLQSILIEGLVRLQTPAATQTARLYAERWLRSNYKGYMIFNKMFEKYDVELMGQTGSGGEYEAQTGFGWSNGVVLQFLDIFGRDITVHERDSSSSSI</sequence>
<evidence type="ECO:0000256" key="7">
    <source>
        <dbReference type="RuleBase" id="RU361180"/>
    </source>
</evidence>
<feature type="coiled-coil region" evidence="8">
    <location>
        <begin position="229"/>
        <end position="256"/>
    </location>
</feature>
<protein>
    <recommendedName>
        <fullName evidence="4 7">Trehalase</fullName>
        <ecNumber evidence="3 7">3.2.1.28</ecNumber>
    </recommendedName>
    <alternativeName>
        <fullName evidence="7">Alpha-trehalose glucohydrolase</fullName>
    </alternativeName>
</protein>
<evidence type="ECO:0000256" key="1">
    <source>
        <dbReference type="ARBA" id="ARBA00001576"/>
    </source>
</evidence>
<dbReference type="GO" id="GO:0004555">
    <property type="term" value="F:alpha,alpha-trehalase activity"/>
    <property type="evidence" value="ECO:0007669"/>
    <property type="project" value="UniProtKB-EC"/>
</dbReference>
<dbReference type="InterPro" id="IPR001661">
    <property type="entry name" value="Glyco_hydro_37"/>
</dbReference>
<dbReference type="EC" id="3.2.1.28" evidence="3 7"/>
<dbReference type="InterPro" id="IPR012341">
    <property type="entry name" value="6hp_glycosidase-like_sf"/>
</dbReference>
<organism evidence="9">
    <name type="scientific">Cuerna arida</name>
    <dbReference type="NCBI Taxonomy" id="1464854"/>
    <lineage>
        <taxon>Eukaryota</taxon>
        <taxon>Metazoa</taxon>
        <taxon>Ecdysozoa</taxon>
        <taxon>Arthropoda</taxon>
        <taxon>Hexapoda</taxon>
        <taxon>Insecta</taxon>
        <taxon>Pterygota</taxon>
        <taxon>Neoptera</taxon>
        <taxon>Paraneoptera</taxon>
        <taxon>Hemiptera</taxon>
        <taxon>Auchenorrhyncha</taxon>
        <taxon>Membracoidea</taxon>
        <taxon>Cicadellidae</taxon>
        <taxon>Cicadellinae</taxon>
        <taxon>Proconiini</taxon>
        <taxon>Cuerna</taxon>
    </lineage>
</organism>
<dbReference type="AlphaFoldDB" id="A0A1B6FGD8"/>
<evidence type="ECO:0000256" key="2">
    <source>
        <dbReference type="ARBA" id="ARBA00005615"/>
    </source>
</evidence>
<dbReference type="Gene3D" id="1.50.10.10">
    <property type="match status" value="1"/>
</dbReference>
<dbReference type="EMBL" id="GECZ01020512">
    <property type="protein sequence ID" value="JAS49257.1"/>
    <property type="molecule type" value="Transcribed_RNA"/>
</dbReference>
<evidence type="ECO:0000313" key="9">
    <source>
        <dbReference type="EMBL" id="JAS49257.1"/>
    </source>
</evidence>
<accession>A0A1B6FGD8</accession>
<evidence type="ECO:0000256" key="4">
    <source>
        <dbReference type="ARBA" id="ARBA00019905"/>
    </source>
</evidence>